<feature type="transmembrane region" description="Helical" evidence="1">
    <location>
        <begin position="198"/>
        <end position="218"/>
    </location>
</feature>
<organism evidence="3 4">
    <name type="scientific">Melaminivora suipulveris</name>
    <dbReference type="NCBI Taxonomy" id="2109913"/>
    <lineage>
        <taxon>Bacteria</taxon>
        <taxon>Pseudomonadati</taxon>
        <taxon>Pseudomonadota</taxon>
        <taxon>Betaproteobacteria</taxon>
        <taxon>Burkholderiales</taxon>
        <taxon>Comamonadaceae</taxon>
        <taxon>Melaminivora</taxon>
    </lineage>
</organism>
<dbReference type="GO" id="GO:0016020">
    <property type="term" value="C:membrane"/>
    <property type="evidence" value="ECO:0007669"/>
    <property type="project" value="TreeGrafter"/>
</dbReference>
<feature type="transmembrane region" description="Helical" evidence="1">
    <location>
        <begin position="51"/>
        <end position="70"/>
    </location>
</feature>
<feature type="transmembrane region" description="Helical" evidence="1">
    <location>
        <begin position="300"/>
        <end position="320"/>
    </location>
</feature>
<keyword evidence="1" id="KW-0472">Membrane</keyword>
<dbReference type="InterPro" id="IPR002656">
    <property type="entry name" value="Acyl_transf_3_dom"/>
</dbReference>
<dbReference type="GO" id="GO:0000271">
    <property type="term" value="P:polysaccharide biosynthetic process"/>
    <property type="evidence" value="ECO:0007669"/>
    <property type="project" value="TreeGrafter"/>
</dbReference>
<keyword evidence="4" id="KW-1185">Reference proteome</keyword>
<accession>A0A2R3QAE8</accession>
<feature type="transmembrane region" description="Helical" evidence="1">
    <location>
        <begin position="225"/>
        <end position="242"/>
    </location>
</feature>
<keyword evidence="1" id="KW-1133">Transmembrane helix</keyword>
<evidence type="ECO:0000313" key="4">
    <source>
        <dbReference type="Proteomes" id="UP000237925"/>
    </source>
</evidence>
<evidence type="ECO:0000259" key="2">
    <source>
        <dbReference type="Pfam" id="PF01757"/>
    </source>
</evidence>
<keyword evidence="1" id="KW-0812">Transmembrane</keyword>
<feature type="transmembrane region" description="Helical" evidence="1">
    <location>
        <begin position="262"/>
        <end position="279"/>
    </location>
</feature>
<feature type="transmembrane region" description="Helical" evidence="1">
    <location>
        <begin position="161"/>
        <end position="178"/>
    </location>
</feature>
<evidence type="ECO:0000256" key="1">
    <source>
        <dbReference type="SAM" id="Phobius"/>
    </source>
</evidence>
<evidence type="ECO:0000313" key="3">
    <source>
        <dbReference type="EMBL" id="AVO48729.1"/>
    </source>
</evidence>
<feature type="transmembrane region" description="Helical" evidence="1">
    <location>
        <begin position="91"/>
        <end position="110"/>
    </location>
</feature>
<dbReference type="Pfam" id="PF01757">
    <property type="entry name" value="Acyl_transf_3"/>
    <property type="match status" value="1"/>
</dbReference>
<dbReference type="EMBL" id="CP027667">
    <property type="protein sequence ID" value="AVO48729.1"/>
    <property type="molecule type" value="Genomic_DNA"/>
</dbReference>
<dbReference type="PANTHER" id="PTHR23028">
    <property type="entry name" value="ACETYLTRANSFERASE"/>
    <property type="match status" value="1"/>
</dbReference>
<feature type="transmembrane region" description="Helical" evidence="1">
    <location>
        <begin position="12"/>
        <end position="31"/>
    </location>
</feature>
<sequence length="368" mass="42060">MSTGQAPIVNLQVLRFFAAIWVVFLHSRFFLREASDAWELPKILKVVQVAGFAGVDIFFVISGAIMALTSRELAPTLGNSLRFLLVRFSRIYTGWWPLFVLYWAGAMATHKTEDKWFFSSLFLLPAPLNHYVSGVLWTLSFELYFYCAVALLILAPKTWRVRIFAMLLIALTVVTVIWRAQGYFTPALEAQAWPLQKFAFAPLIAEFLAGFLFYEWFVRARPQRSWPWIVGAAIFFACAALYEKFVGKPAGAHLEGFYSWPERALLLGGFAVCMVGWALTARPLRGRLATILTTLGDASYAIYLSHIMVMFGLTMALAVLGWPARWQISTMVLLHLGVLAFSLPYHRWVELPLYQWCRRHIRQRLTLR</sequence>
<name>A0A2R3QAE8_9BURK</name>
<dbReference type="Proteomes" id="UP000237925">
    <property type="component" value="Chromosome"/>
</dbReference>
<dbReference type="InterPro" id="IPR050879">
    <property type="entry name" value="Acyltransferase_3"/>
</dbReference>
<feature type="transmembrane region" description="Helical" evidence="1">
    <location>
        <begin position="130"/>
        <end position="154"/>
    </location>
</feature>
<feature type="transmembrane region" description="Helical" evidence="1">
    <location>
        <begin position="326"/>
        <end position="345"/>
    </location>
</feature>
<gene>
    <name evidence="3" type="ORF">C6568_05220</name>
</gene>
<dbReference type="OrthoDB" id="9814807at2"/>
<dbReference type="KEGG" id="mela:C6568_05220"/>
<dbReference type="AlphaFoldDB" id="A0A2R3QAE8"/>
<feature type="domain" description="Acyltransferase 3" evidence="2">
    <location>
        <begin position="10"/>
        <end position="337"/>
    </location>
</feature>
<proteinExistence type="predicted"/>
<dbReference type="RefSeq" id="WP_106683209.1">
    <property type="nucleotide sequence ID" value="NZ_CP027667.1"/>
</dbReference>
<dbReference type="GO" id="GO:0016747">
    <property type="term" value="F:acyltransferase activity, transferring groups other than amino-acyl groups"/>
    <property type="evidence" value="ECO:0007669"/>
    <property type="project" value="InterPro"/>
</dbReference>
<dbReference type="PANTHER" id="PTHR23028:SF53">
    <property type="entry name" value="ACYL_TRANSF_3 DOMAIN-CONTAINING PROTEIN"/>
    <property type="match status" value="1"/>
</dbReference>
<protein>
    <recommendedName>
        <fullName evidence="2">Acyltransferase 3 domain-containing protein</fullName>
    </recommendedName>
</protein>
<reference evidence="3 4" key="1">
    <citation type="submission" date="2018-03" db="EMBL/GenBank/DDBJ databases">
        <title>Genome sequencing of Melaminivora sp.</title>
        <authorList>
            <person name="Kim S.-J."/>
            <person name="Heo J."/>
            <person name="Ahn J.-H."/>
            <person name="Kwon S.-W."/>
        </authorList>
    </citation>
    <scope>NUCLEOTIDE SEQUENCE [LARGE SCALE GENOMIC DNA]</scope>
    <source>
        <strain evidence="3 4">SC2-9</strain>
    </source>
</reference>